<dbReference type="InterPro" id="IPR001845">
    <property type="entry name" value="HTH_ArsR_DNA-bd_dom"/>
</dbReference>
<dbReference type="NCBIfam" id="NF033788">
    <property type="entry name" value="HTH_metalloreg"/>
    <property type="match status" value="1"/>
</dbReference>
<dbReference type="SMART" id="SM00418">
    <property type="entry name" value="HTH_ARSR"/>
    <property type="match status" value="1"/>
</dbReference>
<gene>
    <name evidence="5" type="ORF">ENF18_02145</name>
</gene>
<dbReference type="InterPro" id="IPR051081">
    <property type="entry name" value="HTH_MetalResp_TranReg"/>
</dbReference>
<accession>A0A7C0V9W6</accession>
<dbReference type="AlphaFoldDB" id="A0A7C0V9W6"/>
<dbReference type="PRINTS" id="PR00778">
    <property type="entry name" value="HTHARSR"/>
</dbReference>
<name>A0A7C0V9W6_UNCW3</name>
<comment type="caution">
    <text evidence="5">The sequence shown here is derived from an EMBL/GenBank/DDBJ whole genome shotgun (WGS) entry which is preliminary data.</text>
</comment>
<protein>
    <submittedName>
        <fullName evidence="5">ArsR family transcriptional regulator</fullName>
    </submittedName>
</protein>
<evidence type="ECO:0000313" key="5">
    <source>
        <dbReference type="EMBL" id="HDI82576.1"/>
    </source>
</evidence>
<evidence type="ECO:0000256" key="3">
    <source>
        <dbReference type="ARBA" id="ARBA00023163"/>
    </source>
</evidence>
<dbReference type="InterPro" id="IPR036388">
    <property type="entry name" value="WH-like_DNA-bd_sf"/>
</dbReference>
<keyword evidence="1" id="KW-0805">Transcription regulation</keyword>
<evidence type="ECO:0000259" key="4">
    <source>
        <dbReference type="PROSITE" id="PS50987"/>
    </source>
</evidence>
<dbReference type="PROSITE" id="PS50987">
    <property type="entry name" value="HTH_ARSR_2"/>
    <property type="match status" value="1"/>
</dbReference>
<keyword evidence="2" id="KW-0238">DNA-binding</keyword>
<sequence length="139" mass="16343">MPLTNIYIILICVHMFIENAVELLGLVSDRTRLEILLLLKRRDFYVCELVYVLGKSQSLISHNLRLLRALGVVTFTKEGKWFRYSLKKDKRFRFLSCLLEDITLPDEMEKRIDKLKGKDRVGLCKLIKETMEEHNVQGD</sequence>
<dbReference type="Proteomes" id="UP000885847">
    <property type="component" value="Unassembled WGS sequence"/>
</dbReference>
<dbReference type="InterPro" id="IPR011991">
    <property type="entry name" value="ArsR-like_HTH"/>
</dbReference>
<proteinExistence type="predicted"/>
<dbReference type="GO" id="GO:0003700">
    <property type="term" value="F:DNA-binding transcription factor activity"/>
    <property type="evidence" value="ECO:0007669"/>
    <property type="project" value="InterPro"/>
</dbReference>
<dbReference type="InterPro" id="IPR036390">
    <property type="entry name" value="WH_DNA-bd_sf"/>
</dbReference>
<feature type="domain" description="HTH arsR-type" evidence="4">
    <location>
        <begin position="12"/>
        <end position="106"/>
    </location>
</feature>
<dbReference type="Pfam" id="PF01022">
    <property type="entry name" value="HTH_5"/>
    <property type="match status" value="1"/>
</dbReference>
<dbReference type="Gene3D" id="1.10.10.10">
    <property type="entry name" value="Winged helix-like DNA-binding domain superfamily/Winged helix DNA-binding domain"/>
    <property type="match status" value="1"/>
</dbReference>
<dbReference type="PANTHER" id="PTHR33154:SF18">
    <property type="entry name" value="ARSENICAL RESISTANCE OPERON REPRESSOR"/>
    <property type="match status" value="1"/>
</dbReference>
<dbReference type="GO" id="GO:0003677">
    <property type="term" value="F:DNA binding"/>
    <property type="evidence" value="ECO:0007669"/>
    <property type="project" value="UniProtKB-KW"/>
</dbReference>
<keyword evidence="3" id="KW-0804">Transcription</keyword>
<dbReference type="PANTHER" id="PTHR33154">
    <property type="entry name" value="TRANSCRIPTIONAL REGULATOR, ARSR FAMILY"/>
    <property type="match status" value="1"/>
</dbReference>
<dbReference type="SUPFAM" id="SSF46785">
    <property type="entry name" value="Winged helix' DNA-binding domain"/>
    <property type="match status" value="1"/>
</dbReference>
<dbReference type="CDD" id="cd00090">
    <property type="entry name" value="HTH_ARSR"/>
    <property type="match status" value="1"/>
</dbReference>
<evidence type="ECO:0000256" key="1">
    <source>
        <dbReference type="ARBA" id="ARBA00023015"/>
    </source>
</evidence>
<reference evidence="5" key="1">
    <citation type="journal article" date="2020" name="mSystems">
        <title>Genome- and Community-Level Interaction Insights into Carbon Utilization and Element Cycling Functions of Hydrothermarchaeota in Hydrothermal Sediment.</title>
        <authorList>
            <person name="Zhou Z."/>
            <person name="Liu Y."/>
            <person name="Xu W."/>
            <person name="Pan J."/>
            <person name="Luo Z.H."/>
            <person name="Li M."/>
        </authorList>
    </citation>
    <scope>NUCLEOTIDE SEQUENCE [LARGE SCALE GENOMIC DNA]</scope>
    <source>
        <strain evidence="5">HyVt-102</strain>
    </source>
</reference>
<evidence type="ECO:0000256" key="2">
    <source>
        <dbReference type="ARBA" id="ARBA00023125"/>
    </source>
</evidence>
<dbReference type="EMBL" id="DQWE01000097">
    <property type="protein sequence ID" value="HDI82576.1"/>
    <property type="molecule type" value="Genomic_DNA"/>
</dbReference>
<organism evidence="5">
    <name type="scientific">candidate division WOR-3 bacterium</name>
    <dbReference type="NCBI Taxonomy" id="2052148"/>
    <lineage>
        <taxon>Bacteria</taxon>
        <taxon>Bacteria division WOR-3</taxon>
    </lineage>
</organism>